<sequence length="91" mass="10119">MESARAALHAFLFGHMLATATAAGKFGGETIPSLPRRTAFSSEMWPVFCRERRAGREQTENPPATRTDDYIISLRSEQISCQDSSRTARDV</sequence>
<keyword evidence="3" id="KW-1185">Reference proteome</keyword>
<gene>
    <name evidence="2" type="ORF">P4O66_008798</name>
</gene>
<dbReference type="EMBL" id="JAROKS010000014">
    <property type="protein sequence ID" value="KAK1797429.1"/>
    <property type="molecule type" value="Genomic_DNA"/>
</dbReference>
<evidence type="ECO:0000256" key="1">
    <source>
        <dbReference type="SAM" id="SignalP"/>
    </source>
</evidence>
<evidence type="ECO:0000313" key="3">
    <source>
        <dbReference type="Proteomes" id="UP001239994"/>
    </source>
</evidence>
<keyword evidence="1" id="KW-0732">Signal</keyword>
<dbReference type="Proteomes" id="UP001239994">
    <property type="component" value="Unassembled WGS sequence"/>
</dbReference>
<protein>
    <recommendedName>
        <fullName evidence="4">Secreted protein</fullName>
    </recommendedName>
</protein>
<feature type="signal peptide" evidence="1">
    <location>
        <begin position="1"/>
        <end position="22"/>
    </location>
</feature>
<evidence type="ECO:0000313" key="2">
    <source>
        <dbReference type="EMBL" id="KAK1797429.1"/>
    </source>
</evidence>
<accession>A0AAD8ZDI2</accession>
<feature type="chain" id="PRO_5041903540" description="Secreted protein" evidence="1">
    <location>
        <begin position="23"/>
        <end position="91"/>
    </location>
</feature>
<reference evidence="2" key="1">
    <citation type="submission" date="2023-03" db="EMBL/GenBank/DDBJ databases">
        <title>Electrophorus voltai genome.</title>
        <authorList>
            <person name="Bian C."/>
        </authorList>
    </citation>
    <scope>NUCLEOTIDE SEQUENCE</scope>
    <source>
        <strain evidence="2">CB-2022</strain>
        <tissue evidence="2">Muscle</tissue>
    </source>
</reference>
<dbReference type="AlphaFoldDB" id="A0AAD8ZDI2"/>
<proteinExistence type="predicted"/>
<evidence type="ECO:0008006" key="4">
    <source>
        <dbReference type="Google" id="ProtNLM"/>
    </source>
</evidence>
<comment type="caution">
    <text evidence="2">The sequence shown here is derived from an EMBL/GenBank/DDBJ whole genome shotgun (WGS) entry which is preliminary data.</text>
</comment>
<name>A0AAD8ZDI2_9TELE</name>
<organism evidence="2 3">
    <name type="scientific">Electrophorus voltai</name>
    <dbReference type="NCBI Taxonomy" id="2609070"/>
    <lineage>
        <taxon>Eukaryota</taxon>
        <taxon>Metazoa</taxon>
        <taxon>Chordata</taxon>
        <taxon>Craniata</taxon>
        <taxon>Vertebrata</taxon>
        <taxon>Euteleostomi</taxon>
        <taxon>Actinopterygii</taxon>
        <taxon>Neopterygii</taxon>
        <taxon>Teleostei</taxon>
        <taxon>Ostariophysi</taxon>
        <taxon>Gymnotiformes</taxon>
        <taxon>Gymnotoidei</taxon>
        <taxon>Gymnotidae</taxon>
        <taxon>Electrophorus</taxon>
    </lineage>
</organism>